<keyword evidence="2" id="KW-1185">Reference proteome</keyword>
<comment type="caution">
    <text evidence="1">The sequence shown here is derived from an EMBL/GenBank/DDBJ whole genome shotgun (WGS) entry which is preliminary data.</text>
</comment>
<evidence type="ECO:0000313" key="2">
    <source>
        <dbReference type="Proteomes" id="UP001210720"/>
    </source>
</evidence>
<proteinExistence type="predicted"/>
<evidence type="ECO:0008006" key="3">
    <source>
        <dbReference type="Google" id="ProtNLM"/>
    </source>
</evidence>
<evidence type="ECO:0000313" key="1">
    <source>
        <dbReference type="EMBL" id="MDA7423719.1"/>
    </source>
</evidence>
<gene>
    <name evidence="1" type="ORF">PFY00_03195</name>
</gene>
<dbReference type="EMBL" id="JAQIOY010000001">
    <property type="protein sequence ID" value="MDA7423719.1"/>
    <property type="molecule type" value="Genomic_DNA"/>
</dbReference>
<name>A0ABT4XP57_9RHOB</name>
<dbReference type="SUPFAM" id="SSF52540">
    <property type="entry name" value="P-loop containing nucleoside triphosphate hydrolases"/>
    <property type="match status" value="1"/>
</dbReference>
<protein>
    <recommendedName>
        <fullName evidence="3">Sulfotransferase family protein</fullName>
    </recommendedName>
</protein>
<accession>A0ABT4XP57</accession>
<organism evidence="1 2">
    <name type="scientific">Thalassococcus lentus</name>
    <dbReference type="NCBI Taxonomy" id="1210524"/>
    <lineage>
        <taxon>Bacteria</taxon>
        <taxon>Pseudomonadati</taxon>
        <taxon>Pseudomonadota</taxon>
        <taxon>Alphaproteobacteria</taxon>
        <taxon>Rhodobacterales</taxon>
        <taxon>Roseobacteraceae</taxon>
        <taxon>Thalassococcus</taxon>
    </lineage>
</organism>
<dbReference type="Gene3D" id="3.40.50.300">
    <property type="entry name" value="P-loop containing nucleotide triphosphate hydrolases"/>
    <property type="match status" value="1"/>
</dbReference>
<dbReference type="RefSeq" id="WP_271431057.1">
    <property type="nucleotide sequence ID" value="NZ_JAQIOY010000001.1"/>
</dbReference>
<sequence length="356" mass="39245">MKAKRLILHIGHGKTGSTSIQRCLRASSEALSQAGVLFPDPGRHDNHQLIFPHVHGVLPDDPVQMASLAPTSAKAYENAAHLWTALKGEISEQKPETIVLSCENQFRPFGPDAMAQLRARCAEIAETTEVIAYLRDPASYFLSWMQQEVKKRAEFRAPSQSFYRDTLEPFETAGPGPLTARLFAKNALIGGDVVQDFFATTLPQIDVVDLDRGEAEANTSISPEGMAVLQDVFRGTLPLPAALGDDRKAFRKALVATDSDIPGFTRPSLFKDRHAIVEARATDLQWLNATLGVRFPNTEQIAMTPEEAQKAFSGWVNVEDFCAVDADRKQRLFDASVAKAHTAMSPLKRLARRFGF</sequence>
<reference evidence="1 2" key="1">
    <citation type="submission" date="2023-01" db="EMBL/GenBank/DDBJ databases">
        <title>Thalassococcus onchidii sp. nov., isolated from a marine invertebrate from the South China Sea.</title>
        <authorList>
            <person name="Xu S."/>
            <person name="Liu Z."/>
            <person name="Xu Y."/>
        </authorList>
    </citation>
    <scope>NUCLEOTIDE SEQUENCE [LARGE SCALE GENOMIC DNA]</scope>
    <source>
        <strain evidence="1 2">KCTC 32084</strain>
    </source>
</reference>
<dbReference type="Proteomes" id="UP001210720">
    <property type="component" value="Unassembled WGS sequence"/>
</dbReference>
<dbReference type="InterPro" id="IPR027417">
    <property type="entry name" value="P-loop_NTPase"/>
</dbReference>